<accession>A0A6N7L8M5</accession>
<dbReference type="Proteomes" id="UP000439983">
    <property type="component" value="Unassembled WGS sequence"/>
</dbReference>
<protein>
    <recommendedName>
        <fullName evidence="1">L,D-TPase catalytic domain-containing protein</fullName>
    </recommendedName>
</protein>
<evidence type="ECO:0000313" key="3">
    <source>
        <dbReference type="Proteomes" id="UP000439983"/>
    </source>
</evidence>
<reference evidence="2 3" key="1">
    <citation type="journal article" date="2013" name="Genome Biol.">
        <title>Comparative genomics of the core and accessory genomes of 48 Sinorhizobium strains comprising five genospecies.</title>
        <authorList>
            <person name="Sugawara M."/>
            <person name="Epstein B."/>
            <person name="Badgley B.D."/>
            <person name="Unno T."/>
            <person name="Xu L."/>
            <person name="Reese J."/>
            <person name="Gyaneshwar P."/>
            <person name="Denny R."/>
            <person name="Mudge J."/>
            <person name="Bharti A.K."/>
            <person name="Farmer A.D."/>
            <person name="May G.D."/>
            <person name="Woodward J.E."/>
            <person name="Medigue C."/>
            <person name="Vallenet D."/>
            <person name="Lajus A."/>
            <person name="Rouy Z."/>
            <person name="Martinez-Vaz B."/>
            <person name="Tiffin P."/>
            <person name="Young N.D."/>
            <person name="Sadowsky M.J."/>
        </authorList>
    </citation>
    <scope>NUCLEOTIDE SEQUENCE [LARGE SCALE GENOMIC DNA]</scope>
    <source>
        <strain evidence="2 3">USDA4894</strain>
    </source>
</reference>
<dbReference type="PANTHER" id="PTHR38589">
    <property type="entry name" value="BLR0621 PROTEIN"/>
    <property type="match status" value="1"/>
</dbReference>
<dbReference type="CDD" id="cd16913">
    <property type="entry name" value="YkuD_like"/>
    <property type="match status" value="1"/>
</dbReference>
<name>A0A6N7L8M5_SINTE</name>
<evidence type="ECO:0000259" key="1">
    <source>
        <dbReference type="Pfam" id="PF03734"/>
    </source>
</evidence>
<dbReference type="OrthoDB" id="9804204at2"/>
<evidence type="ECO:0000313" key="2">
    <source>
        <dbReference type="EMBL" id="MQX13660.1"/>
    </source>
</evidence>
<dbReference type="Pfam" id="PF03734">
    <property type="entry name" value="YkuD"/>
    <property type="match status" value="1"/>
</dbReference>
<dbReference type="EMBL" id="WITC01000017">
    <property type="protein sequence ID" value="MQX13660.1"/>
    <property type="molecule type" value="Genomic_DNA"/>
</dbReference>
<dbReference type="InterPro" id="IPR005490">
    <property type="entry name" value="LD_TPept_cat_dom"/>
</dbReference>
<dbReference type="GO" id="GO:0016740">
    <property type="term" value="F:transferase activity"/>
    <property type="evidence" value="ECO:0007669"/>
    <property type="project" value="InterPro"/>
</dbReference>
<feature type="domain" description="L,D-TPase catalytic" evidence="1">
    <location>
        <begin position="35"/>
        <end position="181"/>
    </location>
</feature>
<sequence length="182" mass="20489">MRKKTSGVRSPKSTIVVRMAPRDRRRALVSFAGRTEQAAIGRSGITVIKREGDGATPRASMKLIGGYTRRDRISLPPTRLPMRATRRDMLWCDDPGHASYNRPAKPPLAASHETMMRDDGLYDVCLVMDWNIFCRRRNAGSAIFFHLIRPGYEPTQGCVAVSLPAMKRLIRHMRQGTIVKVV</sequence>
<gene>
    <name evidence="2" type="ORF">GHK62_02490</name>
</gene>
<organism evidence="2 3">
    <name type="scientific">Sinorhizobium terangae</name>
    <dbReference type="NCBI Taxonomy" id="110322"/>
    <lineage>
        <taxon>Bacteria</taxon>
        <taxon>Pseudomonadati</taxon>
        <taxon>Pseudomonadota</taxon>
        <taxon>Alphaproteobacteria</taxon>
        <taxon>Hyphomicrobiales</taxon>
        <taxon>Rhizobiaceae</taxon>
        <taxon>Sinorhizobium/Ensifer group</taxon>
        <taxon>Sinorhizobium</taxon>
    </lineage>
</organism>
<dbReference type="PANTHER" id="PTHR38589:SF1">
    <property type="entry name" value="BLR0621 PROTEIN"/>
    <property type="match status" value="1"/>
</dbReference>
<proteinExistence type="predicted"/>
<comment type="caution">
    <text evidence="2">The sequence shown here is derived from an EMBL/GenBank/DDBJ whole genome shotgun (WGS) entry which is preliminary data.</text>
</comment>
<keyword evidence="3" id="KW-1185">Reference proteome</keyword>
<dbReference type="RefSeq" id="WP_153436764.1">
    <property type="nucleotide sequence ID" value="NZ_CP121659.1"/>
</dbReference>
<dbReference type="AlphaFoldDB" id="A0A6N7L8M5"/>